<feature type="binding site" evidence="12">
    <location>
        <begin position="90"/>
        <end position="92"/>
    </location>
    <ligand>
        <name>L-histidine</name>
        <dbReference type="ChEBI" id="CHEBI:57595"/>
    </ligand>
</feature>
<dbReference type="InterPro" id="IPR041715">
    <property type="entry name" value="HisRS-like_core"/>
</dbReference>
<dbReference type="GO" id="GO:0005737">
    <property type="term" value="C:cytoplasm"/>
    <property type="evidence" value="ECO:0007669"/>
    <property type="project" value="UniProtKB-UniRule"/>
</dbReference>
<dbReference type="Gene3D" id="3.30.930.10">
    <property type="entry name" value="Bira Bifunctional Protein, Domain 2"/>
    <property type="match status" value="1"/>
</dbReference>
<dbReference type="InterPro" id="IPR004516">
    <property type="entry name" value="HisRS/HisZ"/>
</dbReference>
<dbReference type="GO" id="GO:0004821">
    <property type="term" value="F:histidine-tRNA ligase activity"/>
    <property type="evidence" value="ECO:0007669"/>
    <property type="project" value="UniProtKB-UniRule"/>
</dbReference>
<protein>
    <recommendedName>
        <fullName evidence="4 11">Histidine--tRNA ligase</fullName>
        <ecNumber evidence="3 11">6.1.1.21</ecNumber>
    </recommendedName>
</protein>
<evidence type="ECO:0000313" key="15">
    <source>
        <dbReference type="EMBL" id="SFA84272.1"/>
    </source>
</evidence>
<feature type="binding site" evidence="12">
    <location>
        <position position="134"/>
    </location>
    <ligand>
        <name>L-histidine</name>
        <dbReference type="ChEBI" id="CHEBI:57595"/>
    </ligand>
</feature>
<evidence type="ECO:0000256" key="10">
    <source>
        <dbReference type="ARBA" id="ARBA00047639"/>
    </source>
</evidence>
<feature type="binding site" evidence="12">
    <location>
        <begin position="295"/>
        <end position="296"/>
    </location>
    <ligand>
        <name>L-histidine</name>
        <dbReference type="ChEBI" id="CHEBI:57595"/>
    </ligand>
</feature>
<evidence type="ECO:0000256" key="13">
    <source>
        <dbReference type="SAM" id="MobiDB-lite"/>
    </source>
</evidence>
<dbReference type="PANTHER" id="PTHR11476:SF7">
    <property type="entry name" value="HISTIDINE--TRNA LIGASE"/>
    <property type="match status" value="1"/>
</dbReference>
<feature type="binding site" evidence="12">
    <location>
        <position position="138"/>
    </location>
    <ligand>
        <name>L-histidine</name>
        <dbReference type="ChEBI" id="CHEBI:57595"/>
    </ligand>
</feature>
<dbReference type="STRING" id="988821.SAMN05421867_102230"/>
<feature type="region of interest" description="Disordered" evidence="13">
    <location>
        <begin position="441"/>
        <end position="463"/>
    </location>
</feature>
<dbReference type="EMBL" id="FOKA01000002">
    <property type="protein sequence ID" value="SFA84272.1"/>
    <property type="molecule type" value="Genomic_DNA"/>
</dbReference>
<dbReference type="InterPro" id="IPR036621">
    <property type="entry name" value="Anticodon-bd_dom_sf"/>
</dbReference>
<dbReference type="SUPFAM" id="SSF55681">
    <property type="entry name" value="Class II aaRS and biotin synthetases"/>
    <property type="match status" value="1"/>
</dbReference>
<proteinExistence type="inferred from homology"/>
<evidence type="ECO:0000259" key="14">
    <source>
        <dbReference type="PROSITE" id="PS50862"/>
    </source>
</evidence>
<evidence type="ECO:0000256" key="4">
    <source>
        <dbReference type="ARBA" id="ARBA00017399"/>
    </source>
</evidence>
<evidence type="ECO:0000256" key="8">
    <source>
        <dbReference type="ARBA" id="ARBA00022917"/>
    </source>
</evidence>
<comment type="subunit">
    <text evidence="2">Homodimer.</text>
</comment>
<dbReference type="AlphaFoldDB" id="A0A1I0W6G0"/>
<keyword evidence="9 15" id="KW-0030">Aminoacyl-tRNA synthetase</keyword>
<dbReference type="NCBIfam" id="TIGR00442">
    <property type="entry name" value="hisS"/>
    <property type="match status" value="1"/>
</dbReference>
<evidence type="ECO:0000256" key="3">
    <source>
        <dbReference type="ARBA" id="ARBA00012815"/>
    </source>
</evidence>
<organism evidence="15 16">
    <name type="scientific">Cellulomonas marina</name>
    <dbReference type="NCBI Taxonomy" id="988821"/>
    <lineage>
        <taxon>Bacteria</taxon>
        <taxon>Bacillati</taxon>
        <taxon>Actinomycetota</taxon>
        <taxon>Actinomycetes</taxon>
        <taxon>Micrococcales</taxon>
        <taxon>Cellulomonadaceae</taxon>
        <taxon>Cellulomonas</taxon>
    </lineage>
</organism>
<feature type="binding site" evidence="12">
    <location>
        <position position="291"/>
    </location>
    <ligand>
        <name>L-histidine</name>
        <dbReference type="ChEBI" id="CHEBI:57595"/>
    </ligand>
</feature>
<dbReference type="InterPro" id="IPR006195">
    <property type="entry name" value="aa-tRNA-synth_II"/>
</dbReference>
<dbReference type="Proteomes" id="UP000199012">
    <property type="component" value="Unassembled WGS sequence"/>
</dbReference>
<dbReference type="PROSITE" id="PS50862">
    <property type="entry name" value="AA_TRNA_LIGASE_II"/>
    <property type="match status" value="1"/>
</dbReference>
<evidence type="ECO:0000256" key="1">
    <source>
        <dbReference type="ARBA" id="ARBA00008226"/>
    </source>
</evidence>
<accession>A0A1I0W6G0</accession>
<dbReference type="EC" id="6.1.1.21" evidence="3 11"/>
<dbReference type="CDD" id="cd00773">
    <property type="entry name" value="HisRS-like_core"/>
    <property type="match status" value="1"/>
</dbReference>
<dbReference type="Pfam" id="PF13393">
    <property type="entry name" value="tRNA-synt_His"/>
    <property type="match status" value="1"/>
</dbReference>
<reference evidence="15 16" key="1">
    <citation type="submission" date="2016-10" db="EMBL/GenBank/DDBJ databases">
        <authorList>
            <person name="de Groot N.N."/>
        </authorList>
    </citation>
    <scope>NUCLEOTIDE SEQUENCE [LARGE SCALE GENOMIC DNA]</scope>
    <source>
        <strain evidence="15 16">CGMCC 4.6945</strain>
    </source>
</reference>
<evidence type="ECO:0000256" key="11">
    <source>
        <dbReference type="NCBIfam" id="TIGR00442"/>
    </source>
</evidence>
<dbReference type="Pfam" id="PF03129">
    <property type="entry name" value="HGTP_anticodon"/>
    <property type="match status" value="1"/>
</dbReference>
<dbReference type="InterPro" id="IPR045864">
    <property type="entry name" value="aa-tRNA-synth_II/BPL/LPL"/>
</dbReference>
<evidence type="ECO:0000256" key="12">
    <source>
        <dbReference type="PIRSR" id="PIRSR001549-1"/>
    </source>
</evidence>
<keyword evidence="7" id="KW-0067">ATP-binding</keyword>
<dbReference type="Gene3D" id="3.40.50.800">
    <property type="entry name" value="Anticodon-binding domain"/>
    <property type="match status" value="1"/>
</dbReference>
<evidence type="ECO:0000256" key="5">
    <source>
        <dbReference type="ARBA" id="ARBA00022490"/>
    </source>
</evidence>
<dbReference type="GO" id="GO:0005524">
    <property type="term" value="F:ATP binding"/>
    <property type="evidence" value="ECO:0007669"/>
    <property type="project" value="UniProtKB-KW"/>
</dbReference>
<feature type="domain" description="Aminoacyl-transfer RNA synthetases class-II family profile" evidence="14">
    <location>
        <begin position="23"/>
        <end position="360"/>
    </location>
</feature>
<evidence type="ECO:0000256" key="9">
    <source>
        <dbReference type="ARBA" id="ARBA00023146"/>
    </source>
</evidence>
<dbReference type="SUPFAM" id="SSF52954">
    <property type="entry name" value="Class II aaRS ABD-related"/>
    <property type="match status" value="1"/>
</dbReference>
<keyword evidence="8" id="KW-0648">Protein biosynthesis</keyword>
<evidence type="ECO:0000256" key="2">
    <source>
        <dbReference type="ARBA" id="ARBA00011738"/>
    </source>
</evidence>
<keyword evidence="6" id="KW-0547">Nucleotide-binding</keyword>
<evidence type="ECO:0000256" key="6">
    <source>
        <dbReference type="ARBA" id="ARBA00022741"/>
    </source>
</evidence>
<keyword evidence="5" id="KW-0963">Cytoplasm</keyword>
<name>A0A1I0W6G0_9CELL</name>
<comment type="similarity">
    <text evidence="1">Belongs to the class-II aminoacyl-tRNA synthetase family.</text>
</comment>
<dbReference type="InterPro" id="IPR004154">
    <property type="entry name" value="Anticodon-bd"/>
</dbReference>
<keyword evidence="9 15" id="KW-0436">Ligase</keyword>
<gene>
    <name evidence="15" type="ORF">SAMN05421867_102230</name>
</gene>
<dbReference type="PIRSF" id="PIRSF001549">
    <property type="entry name" value="His-tRNA_synth"/>
    <property type="match status" value="1"/>
</dbReference>
<dbReference type="PANTHER" id="PTHR11476">
    <property type="entry name" value="HISTIDYL-TRNA SYNTHETASE"/>
    <property type="match status" value="1"/>
</dbReference>
<sequence>MSAMARPTPLSGFPEWLPQDRVVEQHVLATLRRTFELHGFAGIETRAVEPLEQLLRKGETSKEVYVLGRLQETEADAAASREGRLGLHFDLTVPFARYVLENAGKLAFPFRRYQVQKVWRGERPQDGRFREFVQADIDVVGAGSLPYHYEVELPLVIAAAFAALAEVGVPPVRILVNNRKVAEGFYRGLGLDDVEAVLRSIDKLDKIGPDAVAALLVAEAGADEVQARACLELAAVHGSDAGVVDEVRALAARHGVVSELLDEGLAELGALVTAAARRAPGVVVADLKIARGLDYYTGSVYETVLVGHEALGSVCSGGRYDTLASDGATTYPGVGLSVGVSRLVSRLLSAGLVRATRGVPTAVLVAVAEEEQRERSETVAGALRARGIPVEVAPSAAKFGKQIRHADRRGIPFVWFPGTGGAADEVKDIRSGEQVPADAAVWSPPAEDLHPRVVPAGPAPDVS</sequence>
<comment type="catalytic activity">
    <reaction evidence="10">
        <text>tRNA(His) + L-histidine + ATP = L-histidyl-tRNA(His) + AMP + diphosphate + H(+)</text>
        <dbReference type="Rhea" id="RHEA:17313"/>
        <dbReference type="Rhea" id="RHEA-COMP:9665"/>
        <dbReference type="Rhea" id="RHEA-COMP:9689"/>
        <dbReference type="ChEBI" id="CHEBI:15378"/>
        <dbReference type="ChEBI" id="CHEBI:30616"/>
        <dbReference type="ChEBI" id="CHEBI:33019"/>
        <dbReference type="ChEBI" id="CHEBI:57595"/>
        <dbReference type="ChEBI" id="CHEBI:78442"/>
        <dbReference type="ChEBI" id="CHEBI:78527"/>
        <dbReference type="ChEBI" id="CHEBI:456215"/>
        <dbReference type="EC" id="6.1.1.21"/>
    </reaction>
</comment>
<keyword evidence="16" id="KW-1185">Reference proteome</keyword>
<dbReference type="InterPro" id="IPR015807">
    <property type="entry name" value="His-tRNA-ligase"/>
</dbReference>
<evidence type="ECO:0000313" key="16">
    <source>
        <dbReference type="Proteomes" id="UP000199012"/>
    </source>
</evidence>
<evidence type="ECO:0000256" key="7">
    <source>
        <dbReference type="ARBA" id="ARBA00022840"/>
    </source>
</evidence>
<feature type="binding site" evidence="12">
    <location>
        <position position="120"/>
    </location>
    <ligand>
        <name>L-histidine</name>
        <dbReference type="ChEBI" id="CHEBI:57595"/>
    </ligand>
</feature>
<dbReference type="GO" id="GO:0006427">
    <property type="term" value="P:histidyl-tRNA aminoacylation"/>
    <property type="evidence" value="ECO:0007669"/>
    <property type="project" value="UniProtKB-UniRule"/>
</dbReference>